<protein>
    <submittedName>
        <fullName evidence="3">F-box protein At3g62230-like</fullName>
    </submittedName>
</protein>
<accession>A0ABM0T179</accession>
<dbReference type="InterPro" id="IPR006566">
    <property type="entry name" value="FBD"/>
</dbReference>
<dbReference type="PANTHER" id="PTHR31900:SF30">
    <property type="entry name" value="SUPERFAMILY PROTEIN, PUTATIVE-RELATED"/>
    <property type="match status" value="1"/>
</dbReference>
<dbReference type="PANTHER" id="PTHR31900">
    <property type="entry name" value="F-BOX/RNI SUPERFAMILY PROTEIN-RELATED"/>
    <property type="match status" value="1"/>
</dbReference>
<dbReference type="GeneID" id="104705022"/>
<dbReference type="Gene3D" id="3.80.10.10">
    <property type="entry name" value="Ribonuclease Inhibitor"/>
    <property type="match status" value="1"/>
</dbReference>
<dbReference type="CDD" id="cd22160">
    <property type="entry name" value="F-box_AtFBL13-like"/>
    <property type="match status" value="1"/>
</dbReference>
<dbReference type="PROSITE" id="PS50181">
    <property type="entry name" value="FBOX"/>
    <property type="match status" value="1"/>
</dbReference>
<reference evidence="3" key="2">
    <citation type="submission" date="2025-08" db="UniProtKB">
        <authorList>
            <consortium name="RefSeq"/>
        </authorList>
    </citation>
    <scope>IDENTIFICATION</scope>
    <source>
        <tissue evidence="3">Leaf</tissue>
    </source>
</reference>
<proteinExistence type="predicted"/>
<dbReference type="RefSeq" id="XP_010419317.1">
    <property type="nucleotide sequence ID" value="XM_010421015.1"/>
</dbReference>
<gene>
    <name evidence="3" type="primary">LOC104705022</name>
</gene>
<dbReference type="Proteomes" id="UP000694864">
    <property type="component" value="Chromosome 7"/>
</dbReference>
<dbReference type="InterPro" id="IPR032675">
    <property type="entry name" value="LRR_dom_sf"/>
</dbReference>
<name>A0ABM0T179_CAMSA</name>
<dbReference type="InterPro" id="IPR050232">
    <property type="entry name" value="FBL13/AtMIF1-like"/>
</dbReference>
<dbReference type="InterPro" id="IPR055357">
    <property type="entry name" value="LRR_At1g61320_AtMIF1"/>
</dbReference>
<evidence type="ECO:0000313" key="2">
    <source>
        <dbReference type="Proteomes" id="UP000694864"/>
    </source>
</evidence>
<dbReference type="Pfam" id="PF08387">
    <property type="entry name" value="FBD"/>
    <property type="match status" value="1"/>
</dbReference>
<dbReference type="SUPFAM" id="SSF52047">
    <property type="entry name" value="RNI-like"/>
    <property type="match status" value="1"/>
</dbReference>
<evidence type="ECO:0000259" key="1">
    <source>
        <dbReference type="PROSITE" id="PS50181"/>
    </source>
</evidence>
<dbReference type="InterPro" id="IPR036047">
    <property type="entry name" value="F-box-like_dom_sf"/>
</dbReference>
<dbReference type="InterPro" id="IPR053781">
    <property type="entry name" value="F-box_AtFBL13-like"/>
</dbReference>
<dbReference type="InterPro" id="IPR001810">
    <property type="entry name" value="F-box_dom"/>
</dbReference>
<dbReference type="Pfam" id="PF23622">
    <property type="entry name" value="LRR_At1g61320_AtMIF1"/>
    <property type="match status" value="1"/>
</dbReference>
<feature type="domain" description="F-box" evidence="1">
    <location>
        <begin position="7"/>
        <end position="57"/>
    </location>
</feature>
<sequence length="466" mass="53356">MDSRRNQDKISSLPDFILVLIISNLPLNEVVKTSILLKRWKNIYRKSITNDIVFKESDFVTCYASNDEETKRVTRVSFICFMLGWVLRLSGRAIESFDLYISKPVGFETHINSLMEFAVSKQIKNLVLDFSDPSWTTSNEARSEASVVQLPECVYNLINLESLKLFACGFDPSRLTNPGSLKVLSFGWIQLEEIMSLISTTPMLESLSIQNCWDVGLEVITEYNNRLRELVFENCGFSVPFSTLDLPNILIFKYSGKVHYFEFLSVNRIMTEAYLDFGAETEYDDETGTQLCGLLYDLLSARTLTVCPFLIQLIQDGEDPVRLREPMETRHLVMKTNLLPNEFVGIRLMINSCPDLETLTFQMVAPRPVPMATSAIAPDTYWKFNINHRCLKKTLKVVELKNFTGGLYELHVLEFLIRRGRVLERVDLYLANGLEQSRKDLATAEAQKVRTFEKASEHLTITLHNG</sequence>
<organism evidence="2 3">
    <name type="scientific">Camelina sativa</name>
    <name type="common">False flax</name>
    <name type="synonym">Myagrum sativum</name>
    <dbReference type="NCBI Taxonomy" id="90675"/>
    <lineage>
        <taxon>Eukaryota</taxon>
        <taxon>Viridiplantae</taxon>
        <taxon>Streptophyta</taxon>
        <taxon>Embryophyta</taxon>
        <taxon>Tracheophyta</taxon>
        <taxon>Spermatophyta</taxon>
        <taxon>Magnoliopsida</taxon>
        <taxon>eudicotyledons</taxon>
        <taxon>Gunneridae</taxon>
        <taxon>Pentapetalae</taxon>
        <taxon>rosids</taxon>
        <taxon>malvids</taxon>
        <taxon>Brassicales</taxon>
        <taxon>Brassicaceae</taxon>
        <taxon>Camelineae</taxon>
        <taxon>Camelina</taxon>
    </lineage>
</organism>
<dbReference type="SUPFAM" id="SSF81383">
    <property type="entry name" value="F-box domain"/>
    <property type="match status" value="1"/>
</dbReference>
<evidence type="ECO:0000313" key="3">
    <source>
        <dbReference type="RefSeq" id="XP_010419317.1"/>
    </source>
</evidence>
<reference evidence="2" key="1">
    <citation type="journal article" date="2014" name="Nat. Commun.">
        <title>The emerging biofuel crop Camelina sativa retains a highly undifferentiated hexaploid genome structure.</title>
        <authorList>
            <person name="Kagale S."/>
            <person name="Koh C."/>
            <person name="Nixon J."/>
            <person name="Bollina V."/>
            <person name="Clarke W.E."/>
            <person name="Tuteja R."/>
            <person name="Spillane C."/>
            <person name="Robinson S.J."/>
            <person name="Links M.G."/>
            <person name="Clarke C."/>
            <person name="Higgins E.E."/>
            <person name="Huebert T."/>
            <person name="Sharpe A.G."/>
            <person name="Parkin I.A."/>
        </authorList>
    </citation>
    <scope>NUCLEOTIDE SEQUENCE [LARGE SCALE GENOMIC DNA]</scope>
    <source>
        <strain evidence="2">cv. DH55</strain>
    </source>
</reference>
<keyword evidence="2" id="KW-1185">Reference proteome</keyword>